<evidence type="ECO:0000313" key="1">
    <source>
        <dbReference type="EMBL" id="MEK8073127.1"/>
    </source>
</evidence>
<evidence type="ECO:0000313" key="2">
    <source>
        <dbReference type="Proteomes" id="UP001456513"/>
    </source>
</evidence>
<comment type="caution">
    <text evidence="1">The sequence shown here is derived from an EMBL/GenBank/DDBJ whole genome shotgun (WGS) entry which is preliminary data.</text>
</comment>
<sequence>MAAQTVTAGIAAPLHGVLSQALALHLSGTVRFGWRIVGRSFGYPSDTLHARMRTASIPSWVRFR</sequence>
<reference evidence="1 2" key="1">
    <citation type="submission" date="2024-03" db="EMBL/GenBank/DDBJ databases">
        <title>Rhodococcus navarretei sp. nov. and Pseudarthrobacter quantumdoti sp. nov., two new species with the ability to biosynthesize Quantum Dots isolated from soil samples at Union Glacier, Antarctica.</title>
        <authorList>
            <person name="Vargas M."/>
        </authorList>
    </citation>
    <scope>NUCLEOTIDE SEQUENCE [LARGE SCALE GENOMIC DNA]</scope>
    <source>
        <strain evidence="1 2">EXRC-4A-4</strain>
    </source>
</reference>
<name>A0ABU9D0K9_9NOCA</name>
<protein>
    <submittedName>
        <fullName evidence="1">Uncharacterized protein</fullName>
    </submittedName>
</protein>
<accession>A0ABU9D0K9</accession>
<keyword evidence="2" id="KW-1185">Reference proteome</keyword>
<dbReference type="RefSeq" id="WP_341442269.1">
    <property type="nucleotide sequence ID" value="NZ_JBBPCN010000001.1"/>
</dbReference>
<dbReference type="EMBL" id="JBBPCN010000001">
    <property type="protein sequence ID" value="MEK8073127.1"/>
    <property type="molecule type" value="Genomic_DNA"/>
</dbReference>
<gene>
    <name evidence="1" type="ORF">AABD04_19965</name>
</gene>
<dbReference type="Proteomes" id="UP001456513">
    <property type="component" value="Unassembled WGS sequence"/>
</dbReference>
<proteinExistence type="predicted"/>
<organism evidence="1 2">
    <name type="scientific">Rhodococcus navarretei</name>
    <dbReference type="NCBI Taxonomy" id="3128981"/>
    <lineage>
        <taxon>Bacteria</taxon>
        <taxon>Bacillati</taxon>
        <taxon>Actinomycetota</taxon>
        <taxon>Actinomycetes</taxon>
        <taxon>Mycobacteriales</taxon>
        <taxon>Nocardiaceae</taxon>
        <taxon>Rhodococcus</taxon>
    </lineage>
</organism>